<evidence type="ECO:0000313" key="2">
    <source>
        <dbReference type="Proteomes" id="UP000005481"/>
    </source>
</evidence>
<reference evidence="1 2" key="1">
    <citation type="submission" date="2011-08" db="EMBL/GenBank/DDBJ databases">
        <authorList>
            <person name="Weinstock G."/>
            <person name="Sodergren E."/>
            <person name="Clifton S."/>
            <person name="Fulton L."/>
            <person name="Fulton B."/>
            <person name="Courtney L."/>
            <person name="Fronick C."/>
            <person name="Harrison M."/>
            <person name="Strong C."/>
            <person name="Farmer C."/>
            <person name="Delahaunty K."/>
            <person name="Markovic C."/>
            <person name="Hall O."/>
            <person name="Minx P."/>
            <person name="Tomlinson C."/>
            <person name="Mitreva M."/>
            <person name="Hou S."/>
            <person name="Chen J."/>
            <person name="Wollam A."/>
            <person name="Pepin K.H."/>
            <person name="Johnson M."/>
            <person name="Bhonagiri V."/>
            <person name="Zhang X."/>
            <person name="Suruliraj S."/>
            <person name="Warren W."/>
            <person name="Chinwalla A."/>
            <person name="Mardis E.R."/>
            <person name="Wilson R.K."/>
        </authorList>
    </citation>
    <scope>NUCLEOTIDE SEQUENCE [LARGE SCALE GENOMIC DNA]</scope>
    <source>
        <strain evidence="1 2">F0357</strain>
    </source>
</reference>
<organism evidence="1 2">
    <name type="scientific">Anaeroglobus geminatus F0357</name>
    <dbReference type="NCBI Taxonomy" id="861450"/>
    <lineage>
        <taxon>Bacteria</taxon>
        <taxon>Bacillati</taxon>
        <taxon>Bacillota</taxon>
        <taxon>Negativicutes</taxon>
        <taxon>Veillonellales</taxon>
        <taxon>Veillonellaceae</taxon>
        <taxon>Anaeroglobus</taxon>
    </lineage>
</organism>
<dbReference type="HOGENOM" id="CLU_3283946_0_0_9"/>
<keyword evidence="2" id="KW-1185">Reference proteome</keyword>
<dbReference type="AlphaFoldDB" id="G9YIG8"/>
<name>G9YIG8_9FIRM</name>
<gene>
    <name evidence="1" type="ORF">HMPREF0080_01460</name>
</gene>
<evidence type="ECO:0000313" key="1">
    <source>
        <dbReference type="EMBL" id="EHM39598.1"/>
    </source>
</evidence>
<accession>G9YIG8</accession>
<dbReference type="Proteomes" id="UP000005481">
    <property type="component" value="Unassembled WGS sequence"/>
</dbReference>
<comment type="caution">
    <text evidence="1">The sequence shown here is derived from an EMBL/GenBank/DDBJ whole genome shotgun (WGS) entry which is preliminary data.</text>
</comment>
<proteinExistence type="predicted"/>
<protein>
    <submittedName>
        <fullName evidence="1">Uncharacterized protein</fullName>
    </submittedName>
</protein>
<dbReference type="STRING" id="861450.HMPREF0080_01460"/>
<sequence>MKSFIRIVDSLLFVHIHYCNKLATNDIIIAKVIVPYYNLK</sequence>
<dbReference type="EMBL" id="AGCJ01000063">
    <property type="protein sequence ID" value="EHM39598.1"/>
    <property type="molecule type" value="Genomic_DNA"/>
</dbReference>